<sequence length="527" mass="59440">MDKIQLAMADLSNKTREAMPSRLYLFVALEEPWIRGFDSSTVHFIATHLGVVLREEQVAEPHSQPHPRSLLACQKTMANPGEAARLPPMRSCHNHNPWTLISPSSNLEDTLGVIKQLKGLPQIPDKHLPDKFGRAIPLKKTHDPSVQRLLKRADILLAIAKDLAFAVVNSGPGCREKLSGLIRKDGHTLFEYHATFVLRSRMESPLDDRDWGSQLVTLWNSLTDDSREWWRGHTEQILHALQNEHYLAVPRKFQTGTGNAVARAFTYRIKAAIYRQKIVIPAPQPGWTIIKTADVHHSQDIRQAGCTLPYEHTPVEVYRHSSNRMRGQSHKTRLQTSNTCKTGPNKKTVNNTKVRMLREPSEVKIVELLLAHGQPLKSNTIDAMREKILQSISEIVKNHPDLQTHCRSQGIRTIYQPNSFDVAGIANRLRAAASEEQENSRQALARFEKLLRPFACSLASSSFGLADKMSRYTSTETPQDEASCLTWLGGEVQAVVRQKKKEDVVNDLMTLLHQHITRIASLSRTSV</sequence>
<dbReference type="EMBL" id="FJUY01000005">
    <property type="protein sequence ID" value="CZT18237.1"/>
    <property type="molecule type" value="Genomic_DNA"/>
</dbReference>
<accession>A0A2D3V0Q1</accession>
<evidence type="ECO:0000313" key="3">
    <source>
        <dbReference type="Proteomes" id="UP000225277"/>
    </source>
</evidence>
<protein>
    <submittedName>
        <fullName evidence="2">Uncharacterized protein</fullName>
    </submittedName>
</protein>
<evidence type="ECO:0000256" key="1">
    <source>
        <dbReference type="SAM" id="MobiDB-lite"/>
    </source>
</evidence>
<reference evidence="2 3" key="1">
    <citation type="submission" date="2016-03" db="EMBL/GenBank/DDBJ databases">
        <authorList>
            <person name="Ploux O."/>
        </authorList>
    </citation>
    <scope>NUCLEOTIDE SEQUENCE [LARGE SCALE GENOMIC DNA]</scope>
    <source>
        <strain evidence="2 3">URUG2</strain>
    </source>
</reference>
<dbReference type="GeneID" id="35599261"/>
<gene>
    <name evidence="2" type="ORF">RCC_04082</name>
</gene>
<dbReference type="AlphaFoldDB" id="A0A2D3V0Q1"/>
<feature type="compositionally biased region" description="Polar residues" evidence="1">
    <location>
        <begin position="334"/>
        <end position="348"/>
    </location>
</feature>
<feature type="compositionally biased region" description="Basic residues" evidence="1">
    <location>
        <begin position="322"/>
        <end position="333"/>
    </location>
</feature>
<name>A0A2D3V0Q1_9PEZI</name>
<keyword evidence="3" id="KW-1185">Reference proteome</keyword>
<feature type="region of interest" description="Disordered" evidence="1">
    <location>
        <begin position="322"/>
        <end position="348"/>
    </location>
</feature>
<dbReference type="RefSeq" id="XP_023625127.1">
    <property type="nucleotide sequence ID" value="XM_023769359.1"/>
</dbReference>
<dbReference type="Proteomes" id="UP000225277">
    <property type="component" value="Unassembled WGS sequence"/>
</dbReference>
<organism evidence="2 3">
    <name type="scientific">Ramularia collo-cygni</name>
    <dbReference type="NCBI Taxonomy" id="112498"/>
    <lineage>
        <taxon>Eukaryota</taxon>
        <taxon>Fungi</taxon>
        <taxon>Dikarya</taxon>
        <taxon>Ascomycota</taxon>
        <taxon>Pezizomycotina</taxon>
        <taxon>Dothideomycetes</taxon>
        <taxon>Dothideomycetidae</taxon>
        <taxon>Mycosphaerellales</taxon>
        <taxon>Mycosphaerellaceae</taxon>
        <taxon>Ramularia</taxon>
    </lineage>
</organism>
<evidence type="ECO:0000313" key="2">
    <source>
        <dbReference type="EMBL" id="CZT18237.1"/>
    </source>
</evidence>
<proteinExistence type="predicted"/>